<dbReference type="GO" id="GO:0005770">
    <property type="term" value="C:late endosome"/>
    <property type="evidence" value="ECO:0000318"/>
    <property type="project" value="GO_Central"/>
</dbReference>
<dbReference type="InterPro" id="IPR036871">
    <property type="entry name" value="PX_dom_sf"/>
</dbReference>
<evidence type="ECO:0000313" key="6">
    <source>
        <dbReference type="EMBL" id="EFX90383.1"/>
    </source>
</evidence>
<dbReference type="SMART" id="SM00315">
    <property type="entry name" value="RGS"/>
    <property type="match status" value="1"/>
</dbReference>
<gene>
    <name evidence="6" type="ORF">DAPPUDRAFT_220033</name>
</gene>
<evidence type="ECO:0008006" key="8">
    <source>
        <dbReference type="Google" id="ProtNLM"/>
    </source>
</evidence>
<dbReference type="InterPro" id="IPR016137">
    <property type="entry name" value="RGS"/>
</dbReference>
<evidence type="ECO:0000313" key="7">
    <source>
        <dbReference type="Proteomes" id="UP000000305"/>
    </source>
</evidence>
<feature type="transmembrane region" description="Helical" evidence="2">
    <location>
        <begin position="20"/>
        <end position="37"/>
    </location>
</feature>
<dbReference type="Pfam" id="PF02194">
    <property type="entry name" value="PXA"/>
    <property type="match status" value="1"/>
</dbReference>
<dbReference type="Proteomes" id="UP000000305">
    <property type="component" value="Unassembled WGS sequence"/>
</dbReference>
<reference evidence="6 7" key="1">
    <citation type="journal article" date="2011" name="Science">
        <title>The ecoresponsive genome of Daphnia pulex.</title>
        <authorList>
            <person name="Colbourne J.K."/>
            <person name="Pfrender M.E."/>
            <person name="Gilbert D."/>
            <person name="Thomas W.K."/>
            <person name="Tucker A."/>
            <person name="Oakley T.H."/>
            <person name="Tokishita S."/>
            <person name="Aerts A."/>
            <person name="Arnold G.J."/>
            <person name="Basu M.K."/>
            <person name="Bauer D.J."/>
            <person name="Caceres C.E."/>
            <person name="Carmel L."/>
            <person name="Casola C."/>
            <person name="Choi J.H."/>
            <person name="Detter J.C."/>
            <person name="Dong Q."/>
            <person name="Dusheyko S."/>
            <person name="Eads B.D."/>
            <person name="Frohlich T."/>
            <person name="Geiler-Samerotte K.A."/>
            <person name="Gerlach D."/>
            <person name="Hatcher P."/>
            <person name="Jogdeo S."/>
            <person name="Krijgsveld J."/>
            <person name="Kriventseva E.V."/>
            <person name="Kultz D."/>
            <person name="Laforsch C."/>
            <person name="Lindquist E."/>
            <person name="Lopez J."/>
            <person name="Manak J.R."/>
            <person name="Muller J."/>
            <person name="Pangilinan J."/>
            <person name="Patwardhan R.P."/>
            <person name="Pitluck S."/>
            <person name="Pritham E.J."/>
            <person name="Rechtsteiner A."/>
            <person name="Rho M."/>
            <person name="Rogozin I.B."/>
            <person name="Sakarya O."/>
            <person name="Salamov A."/>
            <person name="Schaack S."/>
            <person name="Shapiro H."/>
            <person name="Shiga Y."/>
            <person name="Skalitzky C."/>
            <person name="Smith Z."/>
            <person name="Souvorov A."/>
            <person name="Sung W."/>
            <person name="Tang Z."/>
            <person name="Tsuchiya D."/>
            <person name="Tu H."/>
            <person name="Vos H."/>
            <person name="Wang M."/>
            <person name="Wolf Y.I."/>
            <person name="Yamagata H."/>
            <person name="Yamada T."/>
            <person name="Ye Y."/>
            <person name="Shaw J.R."/>
            <person name="Andrews J."/>
            <person name="Crease T.J."/>
            <person name="Tang H."/>
            <person name="Lucas S.M."/>
            <person name="Robertson H.M."/>
            <person name="Bork P."/>
            <person name="Koonin E.V."/>
            <person name="Zdobnov E.M."/>
            <person name="Grigoriev I.V."/>
            <person name="Lynch M."/>
            <person name="Boore J.L."/>
        </authorList>
    </citation>
    <scope>NUCLEOTIDE SEQUENCE [LARGE SCALE GENOMIC DNA]</scope>
</reference>
<evidence type="ECO:0000256" key="1">
    <source>
        <dbReference type="ARBA" id="ARBA00010883"/>
    </source>
</evidence>
<evidence type="ECO:0000259" key="4">
    <source>
        <dbReference type="PROSITE" id="PS50195"/>
    </source>
</evidence>
<dbReference type="PANTHER" id="PTHR22775:SF44">
    <property type="entry name" value="SORTING NEXIN-14"/>
    <property type="match status" value="1"/>
</dbReference>
<dbReference type="KEGG" id="dpx:DAPPUDRAFT_220033"/>
<keyword evidence="7" id="KW-1185">Reference proteome</keyword>
<dbReference type="PhylomeDB" id="E9FS41"/>
<name>E9FS41_DAPPU</name>
<comment type="similarity">
    <text evidence="1">Belongs to the sorting nexin family.</text>
</comment>
<protein>
    <recommendedName>
        <fullName evidence="8">PXA domain-containing protein</fullName>
    </recommendedName>
</protein>
<dbReference type="InterPro" id="IPR036305">
    <property type="entry name" value="RGS_sf"/>
</dbReference>
<accession>E9FS41</accession>
<dbReference type="SMART" id="SM00313">
    <property type="entry name" value="PXA"/>
    <property type="match status" value="1"/>
</dbReference>
<evidence type="ECO:0000259" key="3">
    <source>
        <dbReference type="PROSITE" id="PS50132"/>
    </source>
</evidence>
<dbReference type="Pfam" id="PF00615">
    <property type="entry name" value="RGS"/>
    <property type="match status" value="1"/>
</dbReference>
<dbReference type="InterPro" id="IPR044926">
    <property type="entry name" value="RGS_subdomain_2"/>
</dbReference>
<dbReference type="STRING" id="6669.E9FS41"/>
<proteinExistence type="inferred from homology"/>
<dbReference type="HOGENOM" id="CLU_014115_0_0_1"/>
<dbReference type="OMA" id="YMFMQHI"/>
<dbReference type="Pfam" id="PF08628">
    <property type="entry name" value="Nexin_C"/>
    <property type="match status" value="1"/>
</dbReference>
<feature type="transmembrane region" description="Helical" evidence="2">
    <location>
        <begin position="44"/>
        <end position="63"/>
    </location>
</feature>
<dbReference type="Gene3D" id="3.30.1520.10">
    <property type="entry name" value="Phox-like domain"/>
    <property type="match status" value="1"/>
</dbReference>
<evidence type="ECO:0000259" key="5">
    <source>
        <dbReference type="PROSITE" id="PS51207"/>
    </source>
</evidence>
<dbReference type="InParanoid" id="E9FS41"/>
<dbReference type="OrthoDB" id="5957963at2759"/>
<dbReference type="SMART" id="SM00312">
    <property type="entry name" value="PX"/>
    <property type="match status" value="1"/>
</dbReference>
<dbReference type="PROSITE" id="PS50132">
    <property type="entry name" value="RGS"/>
    <property type="match status" value="1"/>
</dbReference>
<dbReference type="PROSITE" id="PS51207">
    <property type="entry name" value="PXA"/>
    <property type="match status" value="1"/>
</dbReference>
<dbReference type="InterPro" id="IPR013937">
    <property type="entry name" value="Sorting_nexin_C"/>
</dbReference>
<dbReference type="SUPFAM" id="SSF48097">
    <property type="entry name" value="Regulator of G-protein signaling, RGS"/>
    <property type="match status" value="1"/>
</dbReference>
<sequence length="921" mass="104595">MWNGTKVLNWIFSLTTPNLLVAFKISVGASSILYGYFFGYPVAVLFLSSCLVAFKLPVLIVYFNQLLLGAERTNLPEIKQKHKFCTNKPSSPYFLVDGGTISCDVNEALERFLDGILEKFVIHWHSALDVKEDEFVNEVRHIMKFMVVRLHQLLDEIDFPKLLINKIIPAFLWHLECFSTGLERSHSIEIEKYVLQCFGENIHPAISSRQTEEVYLKHCSEQILKDLLPNELKSSKLLSILVRDILSCQVLQHAMDALANPENINRLMIVCLDEYSTLLLGSQTVESDPGVQILNNFTNNCQPNTKDLCLYPSLSSILKTPPHLYQLMQFLKRINTLKYLQFCFAVDEFNEKLLNPDLKPEQMKRLQLMGQKMFAMYFCHSSPDCIGFENESKNQMKSIVYASATEIVRLRTSSTLFQAYDYVMDILETKILPRFYRSPEFYQLVTDAQQSGGSSKSTKKKEAVSTGWGKKLRAALRPSWLAADAKLASLEPEDENYDTGIDLTEADFIADDVDADDRGAYADLIPVSGRDLTAWKTSIPRVVSAVDSAGKAIWGFEVEIQRGDIRPEDDPEEYHWTVIRTYLEFFHLESKLTEFHGEFVTNRLPPKKMFGTRSMAFLESVRVEFETFLRTLLHQPALKGSDLIFSFLTLSDLSACQAIGDSSVIGSNLLPDLGFSRMMRNVRHVPMKLRKEKGQDLDSFLQTFIASTEAPKPKPSKVEVRDISGEVSLPVIKELHPVFKDNAKSFLSQDGLSSRGTASRAVCIPTICSPYDCVLFAALKIWRVPQLLWSVLVGLRSLLSVYFDAYARNYFRAKFYSVIQPAKVTLAIKLLHETVLNQSSSESSNKVEYRQAAWKSIVKSIPSWMKNIFGVHAIENRCDLIFQCLQFPVLNKQISYVVLDIVLNETFPEIFSNDATDPSSP</sequence>
<keyword evidence="2" id="KW-1133">Transmembrane helix</keyword>
<feature type="domain" description="RGS" evidence="3">
    <location>
        <begin position="313"/>
        <end position="445"/>
    </location>
</feature>
<dbReference type="Pfam" id="PF00787">
    <property type="entry name" value="PX"/>
    <property type="match status" value="1"/>
</dbReference>
<dbReference type="PANTHER" id="PTHR22775">
    <property type="entry name" value="SORTING NEXIN"/>
    <property type="match status" value="1"/>
</dbReference>
<dbReference type="eggNOG" id="KOG2101">
    <property type="taxonomic scope" value="Eukaryota"/>
</dbReference>
<feature type="domain" description="PXA" evidence="5">
    <location>
        <begin position="102"/>
        <end position="276"/>
    </location>
</feature>
<dbReference type="PROSITE" id="PS50195">
    <property type="entry name" value="PX"/>
    <property type="match status" value="1"/>
</dbReference>
<dbReference type="InterPro" id="IPR001683">
    <property type="entry name" value="PX_dom"/>
</dbReference>
<feature type="domain" description="PX" evidence="4">
    <location>
        <begin position="534"/>
        <end position="655"/>
    </location>
</feature>
<keyword evidence="2" id="KW-0812">Transmembrane</keyword>
<dbReference type="EMBL" id="GL732523">
    <property type="protein sequence ID" value="EFX90383.1"/>
    <property type="molecule type" value="Genomic_DNA"/>
</dbReference>
<dbReference type="InterPro" id="IPR003114">
    <property type="entry name" value="Phox_assoc"/>
</dbReference>
<dbReference type="GO" id="GO:0097352">
    <property type="term" value="P:autophagosome maturation"/>
    <property type="evidence" value="ECO:0000318"/>
    <property type="project" value="GO_Central"/>
</dbReference>
<dbReference type="SUPFAM" id="SSF64268">
    <property type="entry name" value="PX domain"/>
    <property type="match status" value="1"/>
</dbReference>
<keyword evidence="2" id="KW-0472">Membrane</keyword>
<dbReference type="AlphaFoldDB" id="E9FS41"/>
<dbReference type="Gene3D" id="1.10.167.10">
    <property type="entry name" value="Regulator of G-protein Signalling 4, domain 2"/>
    <property type="match status" value="1"/>
</dbReference>
<evidence type="ECO:0000256" key="2">
    <source>
        <dbReference type="SAM" id="Phobius"/>
    </source>
</evidence>
<organism evidence="6 7">
    <name type="scientific">Daphnia pulex</name>
    <name type="common">Water flea</name>
    <dbReference type="NCBI Taxonomy" id="6669"/>
    <lineage>
        <taxon>Eukaryota</taxon>
        <taxon>Metazoa</taxon>
        <taxon>Ecdysozoa</taxon>
        <taxon>Arthropoda</taxon>
        <taxon>Crustacea</taxon>
        <taxon>Branchiopoda</taxon>
        <taxon>Diplostraca</taxon>
        <taxon>Cladocera</taxon>
        <taxon>Anomopoda</taxon>
        <taxon>Daphniidae</taxon>
        <taxon>Daphnia</taxon>
    </lineage>
</organism>
<dbReference type="GO" id="GO:0035091">
    <property type="term" value="F:phosphatidylinositol binding"/>
    <property type="evidence" value="ECO:0000318"/>
    <property type="project" value="GO_Central"/>
</dbReference>